<comment type="caution">
    <text evidence="3">The sequence shown here is derived from an EMBL/GenBank/DDBJ whole genome shotgun (WGS) entry which is preliminary data.</text>
</comment>
<protein>
    <submittedName>
        <fullName evidence="3">Uncharacterized protein</fullName>
    </submittedName>
</protein>
<dbReference type="AlphaFoldDB" id="W6U147"/>
<reference evidence="3 4" key="1">
    <citation type="journal article" date="2013" name="Nat. Genet.">
        <title>The genome of the hydatid tapeworm Echinococcus granulosus.</title>
        <authorList>
            <person name="Zheng H."/>
            <person name="Zhang W."/>
            <person name="Zhang L."/>
            <person name="Zhang Z."/>
            <person name="Li J."/>
            <person name="Lu G."/>
            <person name="Zhu Y."/>
            <person name="Wang Y."/>
            <person name="Huang Y."/>
            <person name="Liu J."/>
            <person name="Kang H."/>
            <person name="Chen J."/>
            <person name="Wang L."/>
            <person name="Chen A."/>
            <person name="Yu S."/>
            <person name="Gao Z."/>
            <person name="Jin L."/>
            <person name="Gu W."/>
            <person name="Wang Z."/>
            <person name="Zhao L."/>
            <person name="Shi B."/>
            <person name="Wen H."/>
            <person name="Lin R."/>
            <person name="Jones M.K."/>
            <person name="Brejova B."/>
            <person name="Vinar T."/>
            <person name="Zhao G."/>
            <person name="McManus D.P."/>
            <person name="Chen Z."/>
            <person name="Zhou Y."/>
            <person name="Wang S."/>
        </authorList>
    </citation>
    <scope>NUCLEOTIDE SEQUENCE [LARGE SCALE GENOMIC DNA]</scope>
</reference>
<keyword evidence="1" id="KW-1133">Transmembrane helix</keyword>
<proteinExistence type="predicted"/>
<keyword evidence="1" id="KW-0472">Membrane</keyword>
<dbReference type="CTD" id="36346015"/>
<evidence type="ECO:0000313" key="3">
    <source>
        <dbReference type="EMBL" id="EUB54835.1"/>
    </source>
</evidence>
<name>W6U147_ECHGR</name>
<dbReference type="GeneID" id="36346015"/>
<keyword evidence="2" id="KW-0732">Signal</keyword>
<keyword evidence="4" id="KW-1185">Reference proteome</keyword>
<feature type="transmembrane region" description="Helical" evidence="1">
    <location>
        <begin position="86"/>
        <end position="104"/>
    </location>
</feature>
<evidence type="ECO:0000256" key="1">
    <source>
        <dbReference type="SAM" id="Phobius"/>
    </source>
</evidence>
<feature type="chain" id="PRO_5004882467" evidence="2">
    <location>
        <begin position="19"/>
        <end position="138"/>
    </location>
</feature>
<feature type="signal peptide" evidence="2">
    <location>
        <begin position="1"/>
        <end position="18"/>
    </location>
</feature>
<organism evidence="3 4">
    <name type="scientific">Echinococcus granulosus</name>
    <name type="common">Hydatid tapeworm</name>
    <dbReference type="NCBI Taxonomy" id="6210"/>
    <lineage>
        <taxon>Eukaryota</taxon>
        <taxon>Metazoa</taxon>
        <taxon>Spiralia</taxon>
        <taxon>Lophotrochozoa</taxon>
        <taxon>Platyhelminthes</taxon>
        <taxon>Cestoda</taxon>
        <taxon>Eucestoda</taxon>
        <taxon>Cyclophyllidea</taxon>
        <taxon>Taeniidae</taxon>
        <taxon>Echinococcus</taxon>
        <taxon>Echinococcus granulosus group</taxon>
    </lineage>
</organism>
<keyword evidence="1" id="KW-0812">Transmembrane</keyword>
<dbReference type="Proteomes" id="UP000019149">
    <property type="component" value="Unassembled WGS sequence"/>
</dbReference>
<gene>
    <name evidence="3" type="ORF">EGR_10300</name>
</gene>
<sequence>MNTITFMLFIVCPRPCIVSWLKSSSLLTCTNEQAETGYACTVPSNALFTSSLSQALAPTPDPSNPCSLLPHFFHTFFLHLIPVPPVFALFVFSISYLVFFYIALNASGSRLDVRESSRANTKVSALKQENKGVLIASI</sequence>
<accession>W6U147</accession>
<evidence type="ECO:0000256" key="2">
    <source>
        <dbReference type="SAM" id="SignalP"/>
    </source>
</evidence>
<dbReference type="RefSeq" id="XP_024346031.1">
    <property type="nucleotide sequence ID" value="XM_024499549.1"/>
</dbReference>
<evidence type="ECO:0000313" key="4">
    <source>
        <dbReference type="Proteomes" id="UP000019149"/>
    </source>
</evidence>
<dbReference type="EMBL" id="APAU02000207">
    <property type="protein sequence ID" value="EUB54835.1"/>
    <property type="molecule type" value="Genomic_DNA"/>
</dbReference>
<dbReference type="KEGG" id="egl:EGR_10300"/>